<dbReference type="NCBIfam" id="TIGR02985">
    <property type="entry name" value="Sig70_bacteroi1"/>
    <property type="match status" value="1"/>
</dbReference>
<dbReference type="Pfam" id="PF08281">
    <property type="entry name" value="Sigma70_r4_2"/>
    <property type="match status" value="1"/>
</dbReference>
<gene>
    <name evidence="7" type="ORF">GGR14_000975</name>
</gene>
<dbReference type="InterPro" id="IPR013324">
    <property type="entry name" value="RNA_pol_sigma_r3/r4-like"/>
</dbReference>
<keyword evidence="4" id="KW-0804">Transcription</keyword>
<feature type="domain" description="RNA polymerase sigma factor 70 region 4 type 2" evidence="6">
    <location>
        <begin position="129"/>
        <end position="174"/>
    </location>
</feature>
<dbReference type="GO" id="GO:0016987">
    <property type="term" value="F:sigma factor activity"/>
    <property type="evidence" value="ECO:0007669"/>
    <property type="project" value="UniProtKB-KW"/>
</dbReference>
<dbReference type="EMBL" id="JACIES010000002">
    <property type="protein sequence ID" value="MBB4025203.1"/>
    <property type="molecule type" value="Genomic_DNA"/>
</dbReference>
<comment type="similarity">
    <text evidence="1">Belongs to the sigma-70 factor family. ECF subfamily.</text>
</comment>
<dbReference type="PANTHER" id="PTHR43133:SF46">
    <property type="entry name" value="RNA POLYMERASE SIGMA-70 FACTOR ECF SUBFAMILY"/>
    <property type="match status" value="1"/>
</dbReference>
<dbReference type="Pfam" id="PF04542">
    <property type="entry name" value="Sigma70_r2"/>
    <property type="match status" value="1"/>
</dbReference>
<dbReference type="InterPro" id="IPR013249">
    <property type="entry name" value="RNA_pol_sigma70_r4_t2"/>
</dbReference>
<keyword evidence="8" id="KW-1185">Reference proteome</keyword>
<evidence type="ECO:0000256" key="4">
    <source>
        <dbReference type="ARBA" id="ARBA00023163"/>
    </source>
</evidence>
<organism evidence="7 8">
    <name type="scientific">Butyricimonas faecihominis</name>
    <dbReference type="NCBI Taxonomy" id="1472416"/>
    <lineage>
        <taxon>Bacteria</taxon>
        <taxon>Pseudomonadati</taxon>
        <taxon>Bacteroidota</taxon>
        <taxon>Bacteroidia</taxon>
        <taxon>Bacteroidales</taxon>
        <taxon>Odoribacteraceae</taxon>
        <taxon>Butyricimonas</taxon>
    </lineage>
</organism>
<proteinExistence type="inferred from homology"/>
<reference evidence="7 8" key="1">
    <citation type="submission" date="2020-08" db="EMBL/GenBank/DDBJ databases">
        <title>Genomic Encyclopedia of Type Strains, Phase IV (KMG-IV): sequencing the most valuable type-strain genomes for metagenomic binning, comparative biology and taxonomic classification.</title>
        <authorList>
            <person name="Goeker M."/>
        </authorList>
    </citation>
    <scope>NUCLEOTIDE SEQUENCE [LARGE SCALE GENOMIC DNA]</scope>
    <source>
        <strain evidence="7 8">DSM 105721</strain>
    </source>
</reference>
<dbReference type="InterPro" id="IPR013325">
    <property type="entry name" value="RNA_pol_sigma_r2"/>
</dbReference>
<dbReference type="PANTHER" id="PTHR43133">
    <property type="entry name" value="RNA POLYMERASE ECF-TYPE SIGMA FACTO"/>
    <property type="match status" value="1"/>
</dbReference>
<evidence type="ECO:0000256" key="2">
    <source>
        <dbReference type="ARBA" id="ARBA00023015"/>
    </source>
</evidence>
<evidence type="ECO:0000313" key="7">
    <source>
        <dbReference type="EMBL" id="MBB4025203.1"/>
    </source>
</evidence>
<dbReference type="SUPFAM" id="SSF88946">
    <property type="entry name" value="Sigma2 domain of RNA polymerase sigma factors"/>
    <property type="match status" value="1"/>
</dbReference>
<evidence type="ECO:0000259" key="5">
    <source>
        <dbReference type="Pfam" id="PF04542"/>
    </source>
</evidence>
<dbReference type="NCBIfam" id="TIGR02937">
    <property type="entry name" value="sigma70-ECF"/>
    <property type="match status" value="1"/>
</dbReference>
<dbReference type="InterPro" id="IPR014327">
    <property type="entry name" value="RNA_pol_sigma70_bacteroid"/>
</dbReference>
<accession>A0A7W6HVF2</accession>
<dbReference type="OrthoDB" id="1120819at2"/>
<evidence type="ECO:0000259" key="6">
    <source>
        <dbReference type="Pfam" id="PF08281"/>
    </source>
</evidence>
<dbReference type="InterPro" id="IPR039425">
    <property type="entry name" value="RNA_pol_sigma-70-like"/>
</dbReference>
<feature type="domain" description="RNA polymerase sigma-70 region 2" evidence="5">
    <location>
        <begin position="27"/>
        <end position="92"/>
    </location>
</feature>
<dbReference type="InterPro" id="IPR007627">
    <property type="entry name" value="RNA_pol_sigma70_r2"/>
</dbReference>
<keyword evidence="2" id="KW-0805">Transcription regulation</keyword>
<evidence type="ECO:0000256" key="3">
    <source>
        <dbReference type="ARBA" id="ARBA00023082"/>
    </source>
</evidence>
<dbReference type="SUPFAM" id="SSF88659">
    <property type="entry name" value="Sigma3 and sigma4 domains of RNA polymerase sigma factors"/>
    <property type="match status" value="1"/>
</dbReference>
<dbReference type="GO" id="GO:0006352">
    <property type="term" value="P:DNA-templated transcription initiation"/>
    <property type="evidence" value="ECO:0007669"/>
    <property type="project" value="InterPro"/>
</dbReference>
<evidence type="ECO:0000313" key="8">
    <source>
        <dbReference type="Proteomes" id="UP000546007"/>
    </source>
</evidence>
<dbReference type="GO" id="GO:0003677">
    <property type="term" value="F:DNA binding"/>
    <property type="evidence" value="ECO:0007669"/>
    <property type="project" value="InterPro"/>
</dbReference>
<dbReference type="InterPro" id="IPR014284">
    <property type="entry name" value="RNA_pol_sigma-70_dom"/>
</dbReference>
<dbReference type="Proteomes" id="UP000546007">
    <property type="component" value="Unassembled WGS sequence"/>
</dbReference>
<dbReference type="InterPro" id="IPR036388">
    <property type="entry name" value="WH-like_DNA-bd_sf"/>
</dbReference>
<name>A0A7W6HVF2_9BACT</name>
<sequence length="194" mass="23131">MMYNIDIQSPEFVKCLERGEREAFQRLFEMYHKALCFFATRIVRDSLEAEDIVQDVFLAFWRMDRGGFPNLKTVKTFLYNSVQHRCLNYLRDLEIRDRNYRNLKREELDEDYFLCQQIRAEVVAELFGAIDELPDKCKEIFKRSYVDGQEDKKIAEELDISLNTIKTQKQRAKSYLRGRLGDLFVYAGMFFPGL</sequence>
<dbReference type="Gene3D" id="1.10.10.10">
    <property type="entry name" value="Winged helix-like DNA-binding domain superfamily/Winged helix DNA-binding domain"/>
    <property type="match status" value="1"/>
</dbReference>
<comment type="caution">
    <text evidence="7">The sequence shown here is derived from an EMBL/GenBank/DDBJ whole genome shotgun (WGS) entry which is preliminary data.</text>
</comment>
<keyword evidence="3" id="KW-0731">Sigma factor</keyword>
<dbReference type="Gene3D" id="1.10.1740.10">
    <property type="match status" value="1"/>
</dbReference>
<protein>
    <submittedName>
        <fullName evidence="7">RNA polymerase sigma-70 factor (ECF subfamily)</fullName>
    </submittedName>
</protein>
<evidence type="ECO:0000256" key="1">
    <source>
        <dbReference type="ARBA" id="ARBA00010641"/>
    </source>
</evidence>
<dbReference type="AlphaFoldDB" id="A0A7W6HVF2"/>